<dbReference type="AlphaFoldDB" id="A0A8J2HTG5"/>
<evidence type="ECO:0000313" key="1">
    <source>
        <dbReference type="EMBL" id="CAG5108171.1"/>
    </source>
</evidence>
<sequence>MSKLILFCCVLHNLCIDNEDLLNDSLPESEIVYENNNDNNNKRYYSSLTSEMPIPKRTFDIKLSSNPIANFEVPATGCSVVSVDFLLEVVGLDGDLAAAISDSEELTKLVDRISDRCSWIKIFSGSTSSD</sequence>
<evidence type="ECO:0000313" key="2">
    <source>
        <dbReference type="Proteomes" id="UP000786811"/>
    </source>
</evidence>
<dbReference type="OrthoDB" id="2668416at2759"/>
<proteinExistence type="predicted"/>
<name>A0A8J2HTG5_COTCN</name>
<reference evidence="1" key="1">
    <citation type="submission" date="2021-04" db="EMBL/GenBank/DDBJ databases">
        <authorList>
            <person name="Chebbi M.A.C M."/>
        </authorList>
    </citation>
    <scope>NUCLEOTIDE SEQUENCE</scope>
</reference>
<dbReference type="EMBL" id="CAJNRD030001124">
    <property type="protein sequence ID" value="CAG5108171.1"/>
    <property type="molecule type" value="Genomic_DNA"/>
</dbReference>
<gene>
    <name evidence="1" type="ORF">HICCMSTLAB_LOCUS13104</name>
</gene>
<organism evidence="1 2">
    <name type="scientific">Cotesia congregata</name>
    <name type="common">Parasitoid wasp</name>
    <name type="synonym">Apanteles congregatus</name>
    <dbReference type="NCBI Taxonomy" id="51543"/>
    <lineage>
        <taxon>Eukaryota</taxon>
        <taxon>Metazoa</taxon>
        <taxon>Ecdysozoa</taxon>
        <taxon>Arthropoda</taxon>
        <taxon>Hexapoda</taxon>
        <taxon>Insecta</taxon>
        <taxon>Pterygota</taxon>
        <taxon>Neoptera</taxon>
        <taxon>Endopterygota</taxon>
        <taxon>Hymenoptera</taxon>
        <taxon>Apocrita</taxon>
        <taxon>Ichneumonoidea</taxon>
        <taxon>Braconidae</taxon>
        <taxon>Microgastrinae</taxon>
        <taxon>Cotesia</taxon>
    </lineage>
</organism>
<protein>
    <submittedName>
        <fullName evidence="1">Uncharacterized protein</fullName>
    </submittedName>
</protein>
<accession>A0A8J2HTG5</accession>
<keyword evidence="2" id="KW-1185">Reference proteome</keyword>
<dbReference type="Proteomes" id="UP000786811">
    <property type="component" value="Unassembled WGS sequence"/>
</dbReference>
<comment type="caution">
    <text evidence="1">The sequence shown here is derived from an EMBL/GenBank/DDBJ whole genome shotgun (WGS) entry which is preliminary data.</text>
</comment>